<dbReference type="STRING" id="288992.SAMN04488522_104203"/>
<dbReference type="Proteomes" id="UP000184287">
    <property type="component" value="Unassembled WGS sequence"/>
</dbReference>
<protein>
    <recommendedName>
        <fullName evidence="3">NLI interacting factor-like phosphatase</fullName>
    </recommendedName>
</protein>
<sequence length="185" mass="21659">MKRLFKHLYFGIFNRVFKLKFDRIIGDLDPLVPVYLVDIDNTLADTWPSLCGRVYGNERDRYRSLSVFLGMRKLIVHQRTMAKVIFISARSYLNYQVTKRWLESCGLGGCDLILVAKAADKMYYLKTLVSREITVVYIDDLSYNHEHGELKLYHEMILELKDLPVTYLGLEEIELINSNCEPNRV</sequence>
<evidence type="ECO:0000313" key="1">
    <source>
        <dbReference type="EMBL" id="SHG02653.1"/>
    </source>
</evidence>
<gene>
    <name evidence="1" type="ORF">SAMN04488522_104203</name>
</gene>
<dbReference type="SUPFAM" id="SSF56784">
    <property type="entry name" value="HAD-like"/>
    <property type="match status" value="1"/>
</dbReference>
<keyword evidence="2" id="KW-1185">Reference proteome</keyword>
<dbReference type="EMBL" id="FQUQ01000004">
    <property type="protein sequence ID" value="SHG02653.1"/>
    <property type="molecule type" value="Genomic_DNA"/>
</dbReference>
<evidence type="ECO:0008006" key="3">
    <source>
        <dbReference type="Google" id="ProtNLM"/>
    </source>
</evidence>
<dbReference type="InterPro" id="IPR036412">
    <property type="entry name" value="HAD-like_sf"/>
</dbReference>
<dbReference type="RefSeq" id="WP_073232929.1">
    <property type="nucleotide sequence ID" value="NZ_FQUQ01000004.1"/>
</dbReference>
<organism evidence="1 2">
    <name type="scientific">Pedobacter caeni</name>
    <dbReference type="NCBI Taxonomy" id="288992"/>
    <lineage>
        <taxon>Bacteria</taxon>
        <taxon>Pseudomonadati</taxon>
        <taxon>Bacteroidota</taxon>
        <taxon>Sphingobacteriia</taxon>
        <taxon>Sphingobacteriales</taxon>
        <taxon>Sphingobacteriaceae</taxon>
        <taxon>Pedobacter</taxon>
    </lineage>
</organism>
<dbReference type="AlphaFoldDB" id="A0A1M5GG12"/>
<name>A0A1M5GG12_9SPHI</name>
<dbReference type="OrthoDB" id="762578at2"/>
<evidence type="ECO:0000313" key="2">
    <source>
        <dbReference type="Proteomes" id="UP000184287"/>
    </source>
</evidence>
<proteinExistence type="predicted"/>
<accession>A0A1M5GG12</accession>
<reference evidence="2" key="1">
    <citation type="submission" date="2016-11" db="EMBL/GenBank/DDBJ databases">
        <authorList>
            <person name="Varghese N."/>
            <person name="Submissions S."/>
        </authorList>
    </citation>
    <scope>NUCLEOTIDE SEQUENCE [LARGE SCALE GENOMIC DNA]</scope>
    <source>
        <strain evidence="2">DSM 16990</strain>
    </source>
</reference>